<evidence type="ECO:0000313" key="2">
    <source>
        <dbReference type="Proteomes" id="UP001148662"/>
    </source>
</evidence>
<name>A0ACC1T247_9APHY</name>
<accession>A0ACC1T247</accession>
<gene>
    <name evidence="1" type="ORF">NM688_g4721</name>
</gene>
<dbReference type="Proteomes" id="UP001148662">
    <property type="component" value="Unassembled WGS sequence"/>
</dbReference>
<organism evidence="1 2">
    <name type="scientific">Phlebia brevispora</name>
    <dbReference type="NCBI Taxonomy" id="194682"/>
    <lineage>
        <taxon>Eukaryota</taxon>
        <taxon>Fungi</taxon>
        <taxon>Dikarya</taxon>
        <taxon>Basidiomycota</taxon>
        <taxon>Agaricomycotina</taxon>
        <taxon>Agaricomycetes</taxon>
        <taxon>Polyporales</taxon>
        <taxon>Meruliaceae</taxon>
        <taxon>Phlebia</taxon>
    </lineage>
</organism>
<protein>
    <submittedName>
        <fullName evidence="1">Uncharacterized protein</fullName>
    </submittedName>
</protein>
<sequence>MDSNNPLKILLQLQLATDSSAVQHLPSVLSSLNPQVLQPSSHTQKWTARVNSLIHSKDAGARWAGLCIAQQTSIFSKALMLECAQGWVTVVLPLLSKNEGEPIIKAAIRLLRTVFTTAMGIPEFQRQVSTPSVPKYTAALLSLIEKREEEDIKVLAMEALAHLVPLYPTLHRTLLPSMSSMSLRFLNGSAPKPMSPELSQAASKVYAVLHHTGGKVGAANQWRKSLDDTLAFAWGAFLGLRTTFKNTGYEHPTPQPSTSKGDPLLSVPLFADRLKAAVVVLGDLLQASTSRPVPVPIGSIVRLCQALLSCTRDEKAEGHIDPIVHSLELSALPAIWSCGSILTQDLSRCIQKHLTPHISRLCLSIARQLEQTSDTPLRLTFARALYAVLAECPLRDAVLASRLARAVLPALTNLLGTQSEVQRDGDKASANAGTSRKGKKRSRGYEGDEVFRTTKEVILPTKESGELVLCSIQVVRLLITQSSMTSSMQSLTGRILLAVYMAVPSIPPSLFAVEPALHHRVYEAVQRICAELGVGTASTLSKSLGLVIAASAHGPSSPDVMRTLDLQLHPRAPPVLRALPHAENLTLFRAEESQEECDIRRALCIGTMDELALQAPVQETISTTPGPTIVTSTEPTEKPPPQPCAEPAEQFLSVPPLSVVPLLQRSIDVSRPSARVVTEIQATRPAESGPTPRKTGVPVSVQPPPRPVEASSLSARQPTVASAEAPAAQPIPIVVDEDDEDEPMPSIDMGSDSESD</sequence>
<dbReference type="EMBL" id="JANHOG010000804">
    <property type="protein sequence ID" value="KAJ3551411.1"/>
    <property type="molecule type" value="Genomic_DNA"/>
</dbReference>
<comment type="caution">
    <text evidence="1">The sequence shown here is derived from an EMBL/GenBank/DDBJ whole genome shotgun (WGS) entry which is preliminary data.</text>
</comment>
<reference evidence="1" key="1">
    <citation type="submission" date="2022-07" db="EMBL/GenBank/DDBJ databases">
        <title>Genome Sequence of Phlebia brevispora.</title>
        <authorList>
            <person name="Buettner E."/>
        </authorList>
    </citation>
    <scope>NUCLEOTIDE SEQUENCE</scope>
    <source>
        <strain evidence="1">MPL23</strain>
    </source>
</reference>
<keyword evidence="2" id="KW-1185">Reference proteome</keyword>
<proteinExistence type="predicted"/>
<evidence type="ECO:0000313" key="1">
    <source>
        <dbReference type="EMBL" id="KAJ3551411.1"/>
    </source>
</evidence>